<gene>
    <name evidence="3" type="ORF">HZS61_006377</name>
</gene>
<accession>A0A8H6GAD7</accession>
<proteinExistence type="predicted"/>
<evidence type="ECO:0000313" key="4">
    <source>
        <dbReference type="Proteomes" id="UP000593570"/>
    </source>
</evidence>
<evidence type="ECO:0000313" key="3">
    <source>
        <dbReference type="EMBL" id="KAF6514121.1"/>
    </source>
</evidence>
<reference evidence="3 4" key="1">
    <citation type="journal article" date="2020" name="bioRxiv">
        <title>A chromosome-scale genome assembly for the Fusarium oxysporum strain Fo5176 to establish a model Arabidopsis-fungal pathosystem.</title>
        <authorList>
            <person name="Fokkens L."/>
            <person name="Guo L."/>
            <person name="Dora S."/>
            <person name="Wang B."/>
            <person name="Ye K."/>
            <person name="Sanchez-Rodriguez C."/>
            <person name="Croll D."/>
        </authorList>
    </citation>
    <scope>NUCLEOTIDE SEQUENCE [LARGE SCALE GENOMIC DNA]</scope>
    <source>
        <strain evidence="3 4">Fo5176</strain>
    </source>
</reference>
<dbReference type="InterPro" id="IPR046541">
    <property type="entry name" value="DUF6606"/>
</dbReference>
<dbReference type="Proteomes" id="UP000593570">
    <property type="component" value="Unassembled WGS sequence"/>
</dbReference>
<dbReference type="AlphaFoldDB" id="A0A8H6GAD7"/>
<dbReference type="Pfam" id="PF20255">
    <property type="entry name" value="DUF6606"/>
    <property type="match status" value="1"/>
</dbReference>
<evidence type="ECO:0000256" key="1">
    <source>
        <dbReference type="SAM" id="MobiDB-lite"/>
    </source>
</evidence>
<name>A0A8H6GAD7_FUSOX</name>
<comment type="caution">
    <text evidence="3">The sequence shown here is derived from an EMBL/GenBank/DDBJ whole genome shotgun (WGS) entry which is preliminary data.</text>
</comment>
<organism evidence="3 4">
    <name type="scientific">Fusarium oxysporum f. sp. conglutinans</name>
    <dbReference type="NCBI Taxonomy" id="100902"/>
    <lineage>
        <taxon>Eukaryota</taxon>
        <taxon>Fungi</taxon>
        <taxon>Dikarya</taxon>
        <taxon>Ascomycota</taxon>
        <taxon>Pezizomycotina</taxon>
        <taxon>Sordariomycetes</taxon>
        <taxon>Hypocreomycetidae</taxon>
        <taxon>Hypocreales</taxon>
        <taxon>Nectriaceae</taxon>
        <taxon>Fusarium</taxon>
        <taxon>Fusarium oxysporum species complex</taxon>
    </lineage>
</organism>
<dbReference type="EMBL" id="JACDXP010000016">
    <property type="protein sequence ID" value="KAF6514121.1"/>
    <property type="molecule type" value="Genomic_DNA"/>
</dbReference>
<sequence>MGSISSNDQIEYLFHHLFLPPKLPGGDDMSAPNTIFLTNFVLQTLQRFAIELGEKDTMVVEPVISMLQTMPVMTDPKGLDHVGVQKALQCLSFDNPVALFHIAAQNAGLLIRKSGNSFCFETFELSPTNAAVMATKGRLIRQFPDTATEMSSEDFENQAFQEVLANTLVKMSHQRVSEAQPKARKAGKDHHEDRETTGPRIVTELLTSILRGIGKLAKVKGIYKNTREEISYSSSKLPWRRSPVWLLIRVGLQLTMSRLSDGSDDIYKRFMVYLMAQVLLRANQALVPSELLHIMMTKISCRLCKLEGLRNDKWLSTVRDVVSAASKNLKERWERICNHSEKQLDIASLSSIKMKEHLLFSIPEIDNFLASISHRGSNNDTSTFSPIAHVSYFNADSLPVVRTPSDDSYVQFNLAMIESWVQYNLNQWIEKHLHEESVCASLKVLIESYHSAARACYSTRPEAASRMLLTIGEIWIATDKATLHNYPMLREYDAEVPTEIWQALLLQSKTDMIRLQRLETYLMGRKRTPSKPSVFRSFGDSMSFPVRYFQQSPILQSKKVSIEERAELDKQAKIKEFSHLKDRYNDLMQQTRQQSSYFK</sequence>
<protein>
    <recommendedName>
        <fullName evidence="2">DUF6606 domain-containing protein</fullName>
    </recommendedName>
</protein>
<feature type="domain" description="DUF6606" evidence="2">
    <location>
        <begin position="13"/>
        <end position="279"/>
    </location>
</feature>
<feature type="region of interest" description="Disordered" evidence="1">
    <location>
        <begin position="175"/>
        <end position="197"/>
    </location>
</feature>
<evidence type="ECO:0000259" key="2">
    <source>
        <dbReference type="Pfam" id="PF20255"/>
    </source>
</evidence>